<accession>A0AAD6Y0J5</accession>
<protein>
    <submittedName>
        <fullName evidence="2">Uncharacterized protein</fullName>
    </submittedName>
</protein>
<keyword evidence="1" id="KW-1133">Transmembrane helix</keyword>
<sequence length="263" mass="29271">MPPRGSQRRSLHDFQQLAGWVIWALNVCPLLWPGLSAVYDKTRGKIRSNGKISISKAAVRDLSWFAAHLKRSDGVQLLEELDWDPCDAEVTVFCDASLLGLGFFFDGCSMAFQARPPSAALQNSLALEALCVCWALHEVERLLMPVFKMVVIWTDSLDTVDIFSSLSAKPLYNEILKSAVDVLIRTNLKLHVCHIEGRKNIVTDALSRYLNDTAHKACPGLYIDDSQAPPSLHWPTAAPPKRRLRSARRVVPHNVHIIPPSSG</sequence>
<comment type="caution">
    <text evidence="2">The sequence shown here is derived from an EMBL/GenBank/DDBJ whole genome shotgun (WGS) entry which is preliminary data.</text>
</comment>
<dbReference type="AlphaFoldDB" id="A0AAD6Y0J5"/>
<organism evidence="2 3">
    <name type="scientific">Mycena pura</name>
    <dbReference type="NCBI Taxonomy" id="153505"/>
    <lineage>
        <taxon>Eukaryota</taxon>
        <taxon>Fungi</taxon>
        <taxon>Dikarya</taxon>
        <taxon>Basidiomycota</taxon>
        <taxon>Agaricomycotina</taxon>
        <taxon>Agaricomycetes</taxon>
        <taxon>Agaricomycetidae</taxon>
        <taxon>Agaricales</taxon>
        <taxon>Marasmiineae</taxon>
        <taxon>Mycenaceae</taxon>
        <taxon>Mycena</taxon>
    </lineage>
</organism>
<feature type="transmembrane region" description="Helical" evidence="1">
    <location>
        <begin position="20"/>
        <end position="39"/>
    </location>
</feature>
<evidence type="ECO:0000313" key="2">
    <source>
        <dbReference type="EMBL" id="KAJ7193536.1"/>
    </source>
</evidence>
<keyword evidence="1" id="KW-0812">Transmembrane</keyword>
<name>A0AAD6Y0J5_9AGAR</name>
<keyword evidence="1" id="KW-0472">Membrane</keyword>
<dbReference type="InterPro" id="IPR052055">
    <property type="entry name" value="Hepadnavirus_pol/RT"/>
</dbReference>
<evidence type="ECO:0000256" key="1">
    <source>
        <dbReference type="SAM" id="Phobius"/>
    </source>
</evidence>
<evidence type="ECO:0000313" key="3">
    <source>
        <dbReference type="Proteomes" id="UP001219525"/>
    </source>
</evidence>
<reference evidence="2" key="1">
    <citation type="submission" date="2023-03" db="EMBL/GenBank/DDBJ databases">
        <title>Massive genome expansion in bonnet fungi (Mycena s.s.) driven by repeated elements and novel gene families across ecological guilds.</title>
        <authorList>
            <consortium name="Lawrence Berkeley National Laboratory"/>
            <person name="Harder C.B."/>
            <person name="Miyauchi S."/>
            <person name="Viragh M."/>
            <person name="Kuo A."/>
            <person name="Thoen E."/>
            <person name="Andreopoulos B."/>
            <person name="Lu D."/>
            <person name="Skrede I."/>
            <person name="Drula E."/>
            <person name="Henrissat B."/>
            <person name="Morin E."/>
            <person name="Kohler A."/>
            <person name="Barry K."/>
            <person name="LaButti K."/>
            <person name="Morin E."/>
            <person name="Salamov A."/>
            <person name="Lipzen A."/>
            <person name="Mereny Z."/>
            <person name="Hegedus B."/>
            <person name="Baldrian P."/>
            <person name="Stursova M."/>
            <person name="Weitz H."/>
            <person name="Taylor A."/>
            <person name="Grigoriev I.V."/>
            <person name="Nagy L.G."/>
            <person name="Martin F."/>
            <person name="Kauserud H."/>
        </authorList>
    </citation>
    <scope>NUCLEOTIDE SEQUENCE</scope>
    <source>
        <strain evidence="2">9144</strain>
    </source>
</reference>
<dbReference type="EMBL" id="JARJCW010000107">
    <property type="protein sequence ID" value="KAJ7193536.1"/>
    <property type="molecule type" value="Genomic_DNA"/>
</dbReference>
<dbReference type="Proteomes" id="UP001219525">
    <property type="component" value="Unassembled WGS sequence"/>
</dbReference>
<gene>
    <name evidence="2" type="ORF">GGX14DRAFT_577157</name>
</gene>
<dbReference type="PANTHER" id="PTHR33050">
    <property type="entry name" value="REVERSE TRANSCRIPTASE DOMAIN-CONTAINING PROTEIN"/>
    <property type="match status" value="1"/>
</dbReference>
<keyword evidence="3" id="KW-1185">Reference proteome</keyword>
<proteinExistence type="predicted"/>
<dbReference type="PANTHER" id="PTHR33050:SF7">
    <property type="entry name" value="RIBONUCLEASE H"/>
    <property type="match status" value="1"/>
</dbReference>